<dbReference type="GO" id="GO:0003723">
    <property type="term" value="F:RNA binding"/>
    <property type="evidence" value="ECO:0007669"/>
    <property type="project" value="UniProtKB-KW"/>
</dbReference>
<dbReference type="PANTHER" id="PTHR30001:SF0">
    <property type="entry name" value="RIBONUCLEASE G"/>
    <property type="match status" value="1"/>
</dbReference>
<evidence type="ECO:0000256" key="2">
    <source>
        <dbReference type="ARBA" id="ARBA00001947"/>
    </source>
</evidence>
<dbReference type="Pfam" id="PF10150">
    <property type="entry name" value="RNase_E_G"/>
    <property type="match status" value="1"/>
</dbReference>
<dbReference type="NCBIfam" id="TIGR00757">
    <property type="entry name" value="RNaseEG"/>
    <property type="match status" value="1"/>
</dbReference>
<comment type="catalytic activity">
    <reaction evidence="13">
        <text>Endonucleolytic cleavage of single-stranded RNA in A- and U-rich regions.</text>
        <dbReference type="EC" id="3.1.26.12"/>
    </reaction>
</comment>
<dbReference type="FunFam" id="2.40.50.140:FF:000066">
    <property type="entry name" value="Ribonuclease E"/>
    <property type="match status" value="1"/>
</dbReference>
<keyword evidence="10" id="KW-0862">Zinc</keyword>
<name>A0A8J4EKF3_9ACTN</name>
<feature type="compositionally biased region" description="Low complexity" evidence="16">
    <location>
        <begin position="85"/>
        <end position="96"/>
    </location>
</feature>
<dbReference type="PROSITE" id="PS50126">
    <property type="entry name" value="S1"/>
    <property type="match status" value="1"/>
</dbReference>
<comment type="cofactor">
    <cofactor evidence="2">
        <name>Zn(2+)</name>
        <dbReference type="ChEBI" id="CHEBI:29105"/>
    </cofactor>
</comment>
<feature type="region of interest" description="Disordered" evidence="16">
    <location>
        <begin position="178"/>
        <end position="628"/>
    </location>
</feature>
<feature type="compositionally biased region" description="Low complexity" evidence="16">
    <location>
        <begin position="248"/>
        <end position="283"/>
    </location>
</feature>
<feature type="region of interest" description="Disordered" evidence="16">
    <location>
        <begin position="1095"/>
        <end position="1199"/>
    </location>
</feature>
<dbReference type="GO" id="GO:0006397">
    <property type="term" value="P:mRNA processing"/>
    <property type="evidence" value="ECO:0007669"/>
    <property type="project" value="UniProtKB-KW"/>
</dbReference>
<feature type="compositionally biased region" description="Basic and acidic residues" evidence="16">
    <location>
        <begin position="432"/>
        <end position="446"/>
    </location>
</feature>
<evidence type="ECO:0000256" key="8">
    <source>
        <dbReference type="ARBA" id="ARBA00022723"/>
    </source>
</evidence>
<keyword evidence="8" id="KW-0479">Metal-binding</keyword>
<keyword evidence="6" id="KW-0507">mRNA processing</keyword>
<dbReference type="AlphaFoldDB" id="A0A8J4EKF3"/>
<comment type="caution">
    <text evidence="18">The sequence shown here is derived from an EMBL/GenBank/DDBJ whole genome shotgun (WGS) entry which is preliminary data.</text>
</comment>
<feature type="compositionally biased region" description="Gly residues" evidence="16">
    <location>
        <begin position="1101"/>
        <end position="1111"/>
    </location>
</feature>
<organism evidence="18 19">
    <name type="scientific">Virgisporangium ochraceum</name>
    <dbReference type="NCBI Taxonomy" id="65505"/>
    <lineage>
        <taxon>Bacteria</taxon>
        <taxon>Bacillati</taxon>
        <taxon>Actinomycetota</taxon>
        <taxon>Actinomycetes</taxon>
        <taxon>Micromonosporales</taxon>
        <taxon>Micromonosporaceae</taxon>
        <taxon>Virgisporangium</taxon>
    </lineage>
</organism>
<feature type="region of interest" description="Disordered" evidence="16">
    <location>
        <begin position="1053"/>
        <end position="1080"/>
    </location>
</feature>
<evidence type="ECO:0000256" key="9">
    <source>
        <dbReference type="ARBA" id="ARBA00022801"/>
    </source>
</evidence>
<keyword evidence="5" id="KW-0963">Cytoplasm</keyword>
<dbReference type="Proteomes" id="UP000635606">
    <property type="component" value="Unassembled WGS sequence"/>
</dbReference>
<dbReference type="GO" id="GO:0008033">
    <property type="term" value="P:tRNA processing"/>
    <property type="evidence" value="ECO:0007669"/>
    <property type="project" value="UniProtKB-KW"/>
</dbReference>
<evidence type="ECO:0000256" key="11">
    <source>
        <dbReference type="ARBA" id="ARBA00022842"/>
    </source>
</evidence>
<feature type="compositionally biased region" description="Low complexity" evidence="16">
    <location>
        <begin position="123"/>
        <end position="132"/>
    </location>
</feature>
<accession>A0A8J4EKF3</accession>
<feature type="region of interest" description="Disordered" evidence="16">
    <location>
        <begin position="1"/>
        <end position="132"/>
    </location>
</feature>
<evidence type="ECO:0000256" key="6">
    <source>
        <dbReference type="ARBA" id="ARBA00022664"/>
    </source>
</evidence>
<feature type="compositionally biased region" description="Basic residues" evidence="16">
    <location>
        <begin position="1187"/>
        <end position="1199"/>
    </location>
</feature>
<evidence type="ECO:0000313" key="19">
    <source>
        <dbReference type="Proteomes" id="UP000635606"/>
    </source>
</evidence>
<feature type="compositionally biased region" description="Basic and acidic residues" evidence="16">
    <location>
        <begin position="591"/>
        <end position="602"/>
    </location>
</feature>
<evidence type="ECO:0000256" key="10">
    <source>
        <dbReference type="ARBA" id="ARBA00022833"/>
    </source>
</evidence>
<reference evidence="18" key="1">
    <citation type="submission" date="2021-01" db="EMBL/GenBank/DDBJ databases">
        <title>Whole genome shotgun sequence of Virgisporangium ochraceum NBRC 16418.</title>
        <authorList>
            <person name="Komaki H."/>
            <person name="Tamura T."/>
        </authorList>
    </citation>
    <scope>NUCLEOTIDE SEQUENCE</scope>
    <source>
        <strain evidence="18">NBRC 16418</strain>
    </source>
</reference>
<evidence type="ECO:0000256" key="15">
    <source>
        <dbReference type="ARBA" id="ARBA00072999"/>
    </source>
</evidence>
<evidence type="ECO:0000313" key="18">
    <source>
        <dbReference type="EMBL" id="GIJ75312.1"/>
    </source>
</evidence>
<dbReference type="PANTHER" id="PTHR30001">
    <property type="entry name" value="RIBONUCLEASE"/>
    <property type="match status" value="1"/>
</dbReference>
<feature type="compositionally biased region" description="Basic residues" evidence="16">
    <location>
        <begin position="516"/>
        <end position="529"/>
    </location>
</feature>
<feature type="compositionally biased region" description="Acidic residues" evidence="16">
    <location>
        <begin position="1144"/>
        <end position="1181"/>
    </location>
</feature>
<feature type="compositionally biased region" description="Low complexity" evidence="16">
    <location>
        <begin position="394"/>
        <end position="405"/>
    </location>
</feature>
<dbReference type="SMART" id="SM00316">
    <property type="entry name" value="S1"/>
    <property type="match status" value="1"/>
</dbReference>
<feature type="compositionally biased region" description="Acidic residues" evidence="16">
    <location>
        <begin position="534"/>
        <end position="562"/>
    </location>
</feature>
<feature type="compositionally biased region" description="Low complexity" evidence="16">
    <location>
        <begin position="311"/>
        <end position="360"/>
    </location>
</feature>
<evidence type="ECO:0000259" key="17">
    <source>
        <dbReference type="PROSITE" id="PS50126"/>
    </source>
</evidence>
<evidence type="ECO:0000256" key="14">
    <source>
        <dbReference type="ARBA" id="ARBA00066879"/>
    </source>
</evidence>
<dbReference type="GO" id="GO:0005737">
    <property type="term" value="C:cytoplasm"/>
    <property type="evidence" value="ECO:0007669"/>
    <property type="project" value="UniProtKB-SubCell"/>
</dbReference>
<evidence type="ECO:0000256" key="7">
    <source>
        <dbReference type="ARBA" id="ARBA00022694"/>
    </source>
</evidence>
<feature type="compositionally biased region" description="Low complexity" evidence="16">
    <location>
        <begin position="367"/>
        <end position="384"/>
    </location>
</feature>
<dbReference type="GO" id="GO:0046872">
    <property type="term" value="F:metal ion binding"/>
    <property type="evidence" value="ECO:0007669"/>
    <property type="project" value="UniProtKB-KW"/>
</dbReference>
<feature type="compositionally biased region" description="Low complexity" evidence="16">
    <location>
        <begin position="188"/>
        <end position="238"/>
    </location>
</feature>
<feature type="domain" description="S1 motif" evidence="17">
    <location>
        <begin position="682"/>
        <end position="765"/>
    </location>
</feature>
<evidence type="ECO:0000256" key="16">
    <source>
        <dbReference type="SAM" id="MobiDB-lite"/>
    </source>
</evidence>
<dbReference type="GO" id="GO:0006364">
    <property type="term" value="P:rRNA processing"/>
    <property type="evidence" value="ECO:0007669"/>
    <property type="project" value="TreeGrafter"/>
</dbReference>
<dbReference type="EC" id="3.1.26.12" evidence="14"/>
<evidence type="ECO:0000256" key="3">
    <source>
        <dbReference type="ARBA" id="ARBA00004496"/>
    </source>
</evidence>
<feature type="compositionally biased region" description="Acidic residues" evidence="16">
    <location>
        <begin position="479"/>
        <end position="512"/>
    </location>
</feature>
<gene>
    <name evidence="18" type="ORF">Voc01_102290</name>
</gene>
<feature type="compositionally biased region" description="Basic residues" evidence="16">
    <location>
        <begin position="565"/>
        <end position="575"/>
    </location>
</feature>
<keyword evidence="11" id="KW-0460">Magnesium</keyword>
<evidence type="ECO:0000256" key="1">
    <source>
        <dbReference type="ARBA" id="ARBA00001946"/>
    </source>
</evidence>
<comment type="similarity">
    <text evidence="4">Belongs to the RNase E/G family.</text>
</comment>
<dbReference type="InterPro" id="IPR003029">
    <property type="entry name" value="S1_domain"/>
</dbReference>
<dbReference type="InterPro" id="IPR019307">
    <property type="entry name" value="RNA-bd_AU-1/RNase_E/G"/>
</dbReference>
<evidence type="ECO:0000256" key="12">
    <source>
        <dbReference type="ARBA" id="ARBA00022884"/>
    </source>
</evidence>
<evidence type="ECO:0000256" key="13">
    <source>
        <dbReference type="ARBA" id="ARBA00050524"/>
    </source>
</evidence>
<comment type="cofactor">
    <cofactor evidence="1">
        <name>Mg(2+)</name>
        <dbReference type="ChEBI" id="CHEBI:18420"/>
    </cofactor>
</comment>
<keyword evidence="12" id="KW-0694">RNA-binding</keyword>
<dbReference type="InterPro" id="IPR004659">
    <property type="entry name" value="RNase_E/G"/>
</dbReference>
<feature type="compositionally biased region" description="Gly residues" evidence="16">
    <location>
        <begin position="1063"/>
        <end position="1077"/>
    </location>
</feature>
<feature type="compositionally biased region" description="Acidic residues" evidence="16">
    <location>
        <begin position="97"/>
        <end position="114"/>
    </location>
</feature>
<sequence>MLDNEPSGETGGAQSHPDVVSAANAPETDTATPRAEEATNPAGGHSLPDVGQSDPGPPDAGAAELAHEPAEPAAEPASGQVSGLAAAPEAVLTAELAAEEESAAEEEPAAEDEPVAEREPAVEEPTAAVPPAVEVPVAVVAEPAVVVPAVAEPSVDESVAAVAAPVVVPAVDEPVPAPARRTRRRATKAVPAGAAAEVSAGAAAEPGAAIEAGAAVDAAEPAADPAAQPVAEAASEPAPRTRRRRATKATAAAAAEPTATAEQTTAEQTTAEQAAAEQATAEAGKSPEADAAGVSTETAPEPARRTRRRAATASTATATAGAAATSPAASAPSAEPADAVASGAGVQAGVPGDGVDAGTTVDGGAGQAARPAPVEVAPVAAVEEAPPRSRRRAAPAASVLFMAPEATEEEAPPVRTRRGRTTVPAVPPVTEEEPRPRAEDGAHEVTEEAGAETAGEPPARSRRRRGRRGAEAEPVVAEADADDTAADNAADTDEGADDGADAEVGDEDDDDLTAGGRRRRRGRRGRGRGRGGADDGDDVEGDAEPAADAEEAAADDDEDDDGSTTRRRRRRRRKGAAGADDGGDDPNVVVKIREPRAARDEVQGVSGSTRLEAKRQRRRDGREQRRTRPPILSEAEFLARREAVDRVMVVRQKGERTQIAVLEDDILVEHYVTRSTSQTLVGSVFLGRVQNVLPSMEAAFVDVGRGRNAVLYAGEVNWDASGLEGRTRTIEQALKSGDSVLVQVTKDPIGTKGARLTSHIALSGRHLVYVPNGNASGISRKLPDVERKRLRDILKNLVPEGAGVIVRTAAEGASEDELSRDVARLQAQWEAIQKRASSVNAPAMLDEEPDLVIRVVRDLFNEDFKDLVIQGSDAYDMVEPYLQHVSPDLVPRLRRYTGTGDVFHDMRIDEQLMKALDRKVFLPSGGSLVIDRTEAMTVIDVNTGKYTGAGGNLEETVTRNNLEAAEEIVRQLRLRDLGGIIVIDFIDMVLESNRELVLRRLTECLGRDRTKHQVTEITSLGLVQMTRKRVGQGLLEAFSETCEHCRGRGLIIHPEPVGDKRGGGGGNGHGGGGGGGRSELAKVAAASSAAGSVQAAANGSGSSGSGAGEGTGTRASRRRGRRGSGAAVAEAPEVEAPELVEAVEVSDADLEPVIEDIEDPTVEADEAAVVEDTDGDTDPDAGEGLRRRTRRGTRRRTRP</sequence>
<dbReference type="SUPFAM" id="SSF50249">
    <property type="entry name" value="Nucleic acid-binding proteins"/>
    <property type="match status" value="1"/>
</dbReference>
<evidence type="ECO:0000256" key="5">
    <source>
        <dbReference type="ARBA" id="ARBA00022490"/>
    </source>
</evidence>
<keyword evidence="9" id="KW-0378">Hydrolase</keyword>
<dbReference type="GO" id="GO:0008995">
    <property type="term" value="F:ribonuclease E activity"/>
    <property type="evidence" value="ECO:0007669"/>
    <property type="project" value="UniProtKB-EC"/>
</dbReference>
<dbReference type="CDD" id="cd04453">
    <property type="entry name" value="S1_RNase_E"/>
    <property type="match status" value="1"/>
</dbReference>
<comment type="subcellular location">
    <subcellularLocation>
        <location evidence="3">Cytoplasm</location>
    </subcellularLocation>
</comment>
<keyword evidence="7" id="KW-0819">tRNA processing</keyword>
<dbReference type="InterPro" id="IPR012340">
    <property type="entry name" value="NA-bd_OB-fold"/>
</dbReference>
<dbReference type="Gene3D" id="2.40.50.140">
    <property type="entry name" value="Nucleic acid-binding proteins"/>
    <property type="match status" value="1"/>
</dbReference>
<evidence type="ECO:0000256" key="4">
    <source>
        <dbReference type="ARBA" id="ARBA00005522"/>
    </source>
</evidence>
<protein>
    <recommendedName>
        <fullName evidence="15">Ribonuclease E</fullName>
        <ecNumber evidence="14">3.1.26.12</ecNumber>
    </recommendedName>
</protein>
<dbReference type="EMBL" id="BOPH01000153">
    <property type="protein sequence ID" value="GIJ75312.1"/>
    <property type="molecule type" value="Genomic_DNA"/>
</dbReference>
<proteinExistence type="inferred from homology"/>
<keyword evidence="19" id="KW-1185">Reference proteome</keyword>